<evidence type="ECO:0000256" key="12">
    <source>
        <dbReference type="ARBA" id="ARBA00033194"/>
    </source>
</evidence>
<gene>
    <name evidence="17" type="ORF">TD95_001192</name>
</gene>
<dbReference type="EC" id="2.7.11.1" evidence="3"/>
<sequence>MPLVDTIKSFFRTPSPSSRPWSPLFFHPTKRVRLLTAPHIPLEEEFLLPSPAPYSSSSASASADTDTATAKLLLNRYFPITIGALIPPSSQRFQVIGKLGFGRTSTVWLARDFSRREYAALKVLTHTASYPPAHTAGPAGERAVLQRLRQLDTLRAAASAVAAEAPSGRECLRVAAEEFALQDGRGRVKVLVEQPMAESWREKAARLGKEGRRMDMQEVKRGMRAVVRGLVYLHETAGIVHTDISSGNIFISIGDPSTLDAFLSRELADPSPRKPLPDYTVYTSRPIPPSTRTLLHPPAVLLGDFGSACFIERPLVHGAQPRVYRAPEVVLGVPWGVGVDVWSVGLVAWFMVTGKHLFPRPTGAGTGDEAHDAEEHIRDIISVLGMPPAGMWDNRFFTEKGEWKGTLALKPRSKTLRDLVSGVKGEEKEEFLEFVKMALVWDPKERATARKLLDSAWLHGVGDK</sequence>
<evidence type="ECO:0000256" key="15">
    <source>
        <dbReference type="PROSITE-ProRule" id="PRU10141"/>
    </source>
</evidence>
<dbReference type="GO" id="GO:0005737">
    <property type="term" value="C:cytoplasm"/>
    <property type="evidence" value="ECO:0007669"/>
    <property type="project" value="TreeGrafter"/>
</dbReference>
<evidence type="ECO:0000256" key="2">
    <source>
        <dbReference type="ARBA" id="ARBA00011534"/>
    </source>
</evidence>
<keyword evidence="10 15" id="KW-0067">ATP-binding</keyword>
<keyword evidence="7" id="KW-0808">Transferase</keyword>
<dbReference type="InterPro" id="IPR011009">
    <property type="entry name" value="Kinase-like_dom_sf"/>
</dbReference>
<dbReference type="GO" id="GO:0050684">
    <property type="term" value="P:regulation of mRNA processing"/>
    <property type="evidence" value="ECO:0007669"/>
    <property type="project" value="TreeGrafter"/>
</dbReference>
<dbReference type="Pfam" id="PF00069">
    <property type="entry name" value="Pkinase"/>
    <property type="match status" value="2"/>
</dbReference>
<evidence type="ECO:0000256" key="9">
    <source>
        <dbReference type="ARBA" id="ARBA00022777"/>
    </source>
</evidence>
<keyword evidence="9" id="KW-0418">Kinase</keyword>
<dbReference type="GO" id="GO:0000245">
    <property type="term" value="P:spliceosomal complex assembly"/>
    <property type="evidence" value="ECO:0007669"/>
    <property type="project" value="TreeGrafter"/>
</dbReference>
<evidence type="ECO:0000256" key="3">
    <source>
        <dbReference type="ARBA" id="ARBA00012513"/>
    </source>
</evidence>
<dbReference type="PROSITE" id="PS50011">
    <property type="entry name" value="PROTEIN_KINASE_DOM"/>
    <property type="match status" value="1"/>
</dbReference>
<evidence type="ECO:0000256" key="8">
    <source>
        <dbReference type="ARBA" id="ARBA00022741"/>
    </source>
</evidence>
<dbReference type="PROSITE" id="PS00109">
    <property type="entry name" value="PROTEIN_KINASE_TYR"/>
    <property type="match status" value="1"/>
</dbReference>
<dbReference type="AlphaFoldDB" id="A0A0F4ZBP7"/>
<dbReference type="EMBL" id="LAEV01001486">
    <property type="protein sequence ID" value="KKA27947.1"/>
    <property type="molecule type" value="Genomic_DNA"/>
</dbReference>
<reference evidence="17 18" key="1">
    <citation type="submission" date="2015-03" db="EMBL/GenBank/DDBJ databases">
        <authorList>
            <person name="Radwan O."/>
            <person name="Al-Naeli F.A."/>
            <person name="Rendon G.A."/>
            <person name="Fields C."/>
        </authorList>
    </citation>
    <scope>NUCLEOTIDE SEQUENCE [LARGE SCALE GENOMIC DNA]</scope>
    <source>
        <strain evidence="17">CR-DP1</strain>
    </source>
</reference>
<dbReference type="SUPFAM" id="SSF56112">
    <property type="entry name" value="Protein kinase-like (PK-like)"/>
    <property type="match status" value="1"/>
</dbReference>
<dbReference type="InterPro" id="IPR000719">
    <property type="entry name" value="Prot_kinase_dom"/>
</dbReference>
<dbReference type="InterPro" id="IPR008266">
    <property type="entry name" value="Tyr_kinase_AS"/>
</dbReference>
<evidence type="ECO:0000256" key="5">
    <source>
        <dbReference type="ARBA" id="ARBA00019973"/>
    </source>
</evidence>
<evidence type="ECO:0000256" key="1">
    <source>
        <dbReference type="ARBA" id="ARBA00003747"/>
    </source>
</evidence>
<feature type="domain" description="Protein kinase" evidence="16">
    <location>
        <begin position="93"/>
        <end position="458"/>
    </location>
</feature>
<evidence type="ECO:0000256" key="10">
    <source>
        <dbReference type="ARBA" id="ARBA00022840"/>
    </source>
</evidence>
<evidence type="ECO:0000256" key="6">
    <source>
        <dbReference type="ARBA" id="ARBA00022527"/>
    </source>
</evidence>
<evidence type="ECO:0000256" key="13">
    <source>
        <dbReference type="ARBA" id="ARBA00047899"/>
    </source>
</evidence>
<accession>A0A0F4ZBP7</accession>
<dbReference type="InterPro" id="IPR017441">
    <property type="entry name" value="Protein_kinase_ATP_BS"/>
</dbReference>
<dbReference type="PROSITE" id="PS00107">
    <property type="entry name" value="PROTEIN_KINASE_ATP"/>
    <property type="match status" value="1"/>
</dbReference>
<dbReference type="OrthoDB" id="5979581at2759"/>
<keyword evidence="8 15" id="KW-0547">Nucleotide-binding</keyword>
<evidence type="ECO:0000256" key="11">
    <source>
        <dbReference type="ARBA" id="ARBA00030980"/>
    </source>
</evidence>
<evidence type="ECO:0000256" key="14">
    <source>
        <dbReference type="ARBA" id="ARBA00048679"/>
    </source>
</evidence>
<comment type="subunit">
    <text evidence="2">Component of the EKC/KEOPS complex composed of at least BUD32, CGI121, GON7, KAE1 and PCC1; the whole complex dimerizes.</text>
</comment>
<dbReference type="GO" id="GO:0004674">
    <property type="term" value="F:protein serine/threonine kinase activity"/>
    <property type="evidence" value="ECO:0007669"/>
    <property type="project" value="UniProtKB-KW"/>
</dbReference>
<keyword evidence="6" id="KW-0723">Serine/threonine-protein kinase</keyword>
<dbReference type="PANTHER" id="PTHR47634:SF9">
    <property type="entry name" value="PROTEIN KINASE DOMAIN-CONTAINING PROTEIN-RELATED"/>
    <property type="match status" value="1"/>
</dbReference>
<comment type="function">
    <text evidence="1">Component of the EKC/KEOPS complex that is required for the formation of a threonylcarbamoyl group on adenosine at position 37 (t(6)A37) in tRNAs that read codons beginning with adenine. The complex is probably involved in the transfer of the threonylcarbamoyl moiety of threonylcarbamoyl-AMP (TC-AMP) to the N6 group of A37. BUD32 has ATPase activity in the context of the EKC/KEOPS complex and likely plays a supporting role to the catalytic subunit KAE1. The EKC/KEOPS complex also promotes both telomere uncapping and telomere elongation. The complex is required for efficient recruitment of transcriptional coactivators.</text>
</comment>
<dbReference type="GO" id="GO:0005524">
    <property type="term" value="F:ATP binding"/>
    <property type="evidence" value="ECO:0007669"/>
    <property type="project" value="UniProtKB-UniRule"/>
</dbReference>
<name>A0A0F4ZBP7_9PEZI</name>
<organism evidence="17 18">
    <name type="scientific">Thielaviopsis punctulata</name>
    <dbReference type="NCBI Taxonomy" id="72032"/>
    <lineage>
        <taxon>Eukaryota</taxon>
        <taxon>Fungi</taxon>
        <taxon>Dikarya</taxon>
        <taxon>Ascomycota</taxon>
        <taxon>Pezizomycotina</taxon>
        <taxon>Sordariomycetes</taxon>
        <taxon>Hypocreomycetidae</taxon>
        <taxon>Microascales</taxon>
        <taxon>Ceratocystidaceae</taxon>
        <taxon>Thielaviopsis</taxon>
    </lineage>
</organism>
<keyword evidence="18" id="KW-1185">Reference proteome</keyword>
<evidence type="ECO:0000259" key="16">
    <source>
        <dbReference type="PROSITE" id="PS50011"/>
    </source>
</evidence>
<protein>
    <recommendedName>
        <fullName evidence="5">EKC/KEOPS complex subunit BUD32</fullName>
        <ecNumber evidence="3">2.7.11.1</ecNumber>
    </recommendedName>
    <alternativeName>
        <fullName evidence="11 12">Atypical Serine/threonine protein kinase BUD32</fullName>
    </alternativeName>
    <alternativeName>
        <fullName evidence="4">EKC/KEOPS complex subunit bud32</fullName>
    </alternativeName>
</protein>
<dbReference type="PANTHER" id="PTHR47634">
    <property type="entry name" value="PROTEIN KINASE DOMAIN-CONTAINING PROTEIN-RELATED"/>
    <property type="match status" value="1"/>
</dbReference>
<dbReference type="InterPro" id="IPR051334">
    <property type="entry name" value="SRPK"/>
</dbReference>
<dbReference type="Gene3D" id="1.10.510.10">
    <property type="entry name" value="Transferase(Phosphotransferase) domain 1"/>
    <property type="match status" value="1"/>
</dbReference>
<feature type="binding site" evidence="15">
    <location>
        <position position="122"/>
    </location>
    <ligand>
        <name>ATP</name>
        <dbReference type="ChEBI" id="CHEBI:30616"/>
    </ligand>
</feature>
<evidence type="ECO:0000313" key="17">
    <source>
        <dbReference type="EMBL" id="KKA27947.1"/>
    </source>
</evidence>
<comment type="catalytic activity">
    <reaction evidence="13">
        <text>L-threonyl-[protein] + ATP = O-phospho-L-threonyl-[protein] + ADP + H(+)</text>
        <dbReference type="Rhea" id="RHEA:46608"/>
        <dbReference type="Rhea" id="RHEA-COMP:11060"/>
        <dbReference type="Rhea" id="RHEA-COMP:11605"/>
        <dbReference type="ChEBI" id="CHEBI:15378"/>
        <dbReference type="ChEBI" id="CHEBI:30013"/>
        <dbReference type="ChEBI" id="CHEBI:30616"/>
        <dbReference type="ChEBI" id="CHEBI:61977"/>
        <dbReference type="ChEBI" id="CHEBI:456216"/>
        <dbReference type="EC" id="2.7.11.1"/>
    </reaction>
</comment>
<evidence type="ECO:0000313" key="18">
    <source>
        <dbReference type="Proteomes" id="UP000033483"/>
    </source>
</evidence>
<dbReference type="Proteomes" id="UP000033483">
    <property type="component" value="Unassembled WGS sequence"/>
</dbReference>
<dbReference type="GO" id="GO:0005634">
    <property type="term" value="C:nucleus"/>
    <property type="evidence" value="ECO:0007669"/>
    <property type="project" value="TreeGrafter"/>
</dbReference>
<comment type="caution">
    <text evidence="17">The sequence shown here is derived from an EMBL/GenBank/DDBJ whole genome shotgun (WGS) entry which is preliminary data.</text>
</comment>
<evidence type="ECO:0000256" key="7">
    <source>
        <dbReference type="ARBA" id="ARBA00022679"/>
    </source>
</evidence>
<dbReference type="SMART" id="SM00220">
    <property type="entry name" value="S_TKc"/>
    <property type="match status" value="1"/>
</dbReference>
<comment type="catalytic activity">
    <reaction evidence="14">
        <text>L-seryl-[protein] + ATP = O-phospho-L-seryl-[protein] + ADP + H(+)</text>
        <dbReference type="Rhea" id="RHEA:17989"/>
        <dbReference type="Rhea" id="RHEA-COMP:9863"/>
        <dbReference type="Rhea" id="RHEA-COMP:11604"/>
        <dbReference type="ChEBI" id="CHEBI:15378"/>
        <dbReference type="ChEBI" id="CHEBI:29999"/>
        <dbReference type="ChEBI" id="CHEBI:30616"/>
        <dbReference type="ChEBI" id="CHEBI:83421"/>
        <dbReference type="ChEBI" id="CHEBI:456216"/>
        <dbReference type="EC" id="2.7.11.1"/>
    </reaction>
</comment>
<proteinExistence type="predicted"/>
<dbReference type="Gene3D" id="3.30.200.20">
    <property type="entry name" value="Phosphorylase Kinase, domain 1"/>
    <property type="match status" value="1"/>
</dbReference>
<evidence type="ECO:0000256" key="4">
    <source>
        <dbReference type="ARBA" id="ARBA00013948"/>
    </source>
</evidence>